<sequence length="189" mass="21399">MFMFAFIFVQITNKCLNASLTSISEARVASSPISEISYANHSEDDNISLLDEAFPETFLSYDMMPSKKITEEEGSDSTKCLDAYELDGVIFSSMESEIVATNLRNAKPKFFNSHDSAPQYKKLVDEITKYVIEDLYKNTVAEDLDRSYQVLTAKNRIVSLCFFIWLIGVLTIFFFTSDIHCPYSGPLPT</sequence>
<dbReference type="Proteomes" id="UP000075243">
    <property type="component" value="Chromosome 11"/>
</dbReference>
<dbReference type="OMA" id="MDEITTH"/>
<feature type="transmembrane region" description="Helical" evidence="1">
    <location>
        <begin position="157"/>
        <end position="175"/>
    </location>
</feature>
<dbReference type="OrthoDB" id="1063472at2759"/>
<keyword evidence="1" id="KW-0812">Transmembrane</keyword>
<evidence type="ECO:0000313" key="3">
    <source>
        <dbReference type="Proteomes" id="UP000075243"/>
    </source>
</evidence>
<gene>
    <name evidence="2" type="ORF">KK1_004147</name>
</gene>
<dbReference type="AlphaFoldDB" id="A0A151SSW2"/>
<reference evidence="2 3" key="1">
    <citation type="journal article" date="2012" name="Nat. Biotechnol.">
        <title>Draft genome sequence of pigeonpea (Cajanus cajan), an orphan legume crop of resource-poor farmers.</title>
        <authorList>
            <person name="Varshney R.K."/>
            <person name="Chen W."/>
            <person name="Li Y."/>
            <person name="Bharti A.K."/>
            <person name="Saxena R.K."/>
            <person name="Schlueter J.A."/>
            <person name="Donoghue M.T."/>
            <person name="Azam S."/>
            <person name="Fan G."/>
            <person name="Whaley A.M."/>
            <person name="Farmer A.D."/>
            <person name="Sheridan J."/>
            <person name="Iwata A."/>
            <person name="Tuteja R."/>
            <person name="Penmetsa R.V."/>
            <person name="Wu W."/>
            <person name="Upadhyaya H.D."/>
            <person name="Yang S.P."/>
            <person name="Shah T."/>
            <person name="Saxena K.B."/>
            <person name="Michael T."/>
            <person name="McCombie W.R."/>
            <person name="Yang B."/>
            <person name="Zhang G."/>
            <person name="Yang H."/>
            <person name="Wang J."/>
            <person name="Spillane C."/>
            <person name="Cook D.R."/>
            <person name="May G.D."/>
            <person name="Xu X."/>
            <person name="Jackson S.A."/>
        </authorList>
    </citation>
    <scope>NUCLEOTIDE SEQUENCE [LARGE SCALE GENOMIC DNA]</scope>
    <source>
        <strain evidence="3">cv. Asha</strain>
    </source>
</reference>
<keyword evidence="3" id="KW-1185">Reference proteome</keyword>
<dbReference type="Gramene" id="C.cajan_04051.t">
    <property type="protein sequence ID" value="C.cajan_04051.t"/>
    <property type="gene ID" value="C.cajan_04051"/>
</dbReference>
<organism evidence="2 3">
    <name type="scientific">Cajanus cajan</name>
    <name type="common">Pigeon pea</name>
    <name type="synonym">Cajanus indicus</name>
    <dbReference type="NCBI Taxonomy" id="3821"/>
    <lineage>
        <taxon>Eukaryota</taxon>
        <taxon>Viridiplantae</taxon>
        <taxon>Streptophyta</taxon>
        <taxon>Embryophyta</taxon>
        <taxon>Tracheophyta</taxon>
        <taxon>Spermatophyta</taxon>
        <taxon>Magnoliopsida</taxon>
        <taxon>eudicotyledons</taxon>
        <taxon>Gunneridae</taxon>
        <taxon>Pentapetalae</taxon>
        <taxon>rosids</taxon>
        <taxon>fabids</taxon>
        <taxon>Fabales</taxon>
        <taxon>Fabaceae</taxon>
        <taxon>Papilionoideae</taxon>
        <taxon>50 kb inversion clade</taxon>
        <taxon>NPAAA clade</taxon>
        <taxon>indigoferoid/millettioid clade</taxon>
        <taxon>Phaseoleae</taxon>
        <taxon>Cajanus</taxon>
    </lineage>
</organism>
<name>A0A151SSW2_CAJCA</name>
<protein>
    <submittedName>
        <fullName evidence="2">Uncharacterized protein</fullName>
    </submittedName>
</protein>
<evidence type="ECO:0000256" key="1">
    <source>
        <dbReference type="SAM" id="Phobius"/>
    </source>
</evidence>
<dbReference type="EMBL" id="CM003613">
    <property type="protein sequence ID" value="KYP57866.1"/>
    <property type="molecule type" value="Genomic_DNA"/>
</dbReference>
<keyword evidence="1" id="KW-0472">Membrane</keyword>
<accession>A0A151SSW2</accession>
<evidence type="ECO:0000313" key="2">
    <source>
        <dbReference type="EMBL" id="KYP57866.1"/>
    </source>
</evidence>
<keyword evidence="1" id="KW-1133">Transmembrane helix</keyword>
<proteinExistence type="predicted"/>